<dbReference type="HOGENOM" id="CLU_2525221_0_0_5"/>
<protein>
    <submittedName>
        <fullName evidence="1">Uncharacterized protein</fullName>
    </submittedName>
</protein>
<proteinExistence type="predicted"/>
<reference evidence="1 2" key="1">
    <citation type="journal article" date="2006" name="Genome Biol.">
        <title>The genome of Rhizobium leguminosarum has recognizable core and accessory components.</title>
        <authorList>
            <person name="Young J.W."/>
            <person name="Crossman L.C."/>
            <person name="Johnston A.W.B."/>
            <person name="Thomson N.R."/>
            <person name="Ghazoui Z.F."/>
            <person name="Hull K.H."/>
            <person name="Wexler M."/>
            <person name="Curson A.R.J."/>
            <person name="Todd J.D."/>
            <person name="Poole P.S."/>
            <person name="Mauchline T.H."/>
            <person name="East A.K."/>
            <person name="Quail M.A."/>
            <person name="Churcher C."/>
            <person name="Arrowsmith C."/>
            <person name="Cherevach A."/>
            <person name="Chillingworth T."/>
            <person name="Clarke K."/>
            <person name="Cronin A."/>
            <person name="Davis P."/>
            <person name="Fraser A."/>
            <person name="Hance Z."/>
            <person name="Hauser H."/>
            <person name="Jagels K."/>
            <person name="Moule S."/>
            <person name="Mungall K."/>
            <person name="Norbertczak H."/>
            <person name="Rabbinowitsch E."/>
            <person name="Sanders M."/>
            <person name="Simmonds M."/>
            <person name="Whitehead S."/>
            <person name="Parkhill J."/>
        </authorList>
    </citation>
    <scope>NUCLEOTIDE SEQUENCE [LARGE SCALE GENOMIC DNA]</scope>
    <source>
        <strain evidence="2">DSM 114642 / LMG 32736 / 3841</strain>
    </source>
</reference>
<dbReference type="Proteomes" id="UP000006575">
    <property type="component" value="Chromosome"/>
</dbReference>
<dbReference type="EMBL" id="AM236080">
    <property type="protein sequence ID" value="CAK08354.1"/>
    <property type="molecule type" value="Genomic_DNA"/>
</dbReference>
<dbReference type="EnsemblBacteria" id="CAK08354">
    <property type="protein sequence ID" value="CAK08354"/>
    <property type="gene ID" value="RL2864"/>
</dbReference>
<dbReference type="KEGG" id="rle:RL2864"/>
<evidence type="ECO:0000313" key="2">
    <source>
        <dbReference type="Proteomes" id="UP000006575"/>
    </source>
</evidence>
<gene>
    <name evidence="1" type="ordered locus">RL2864</name>
</gene>
<dbReference type="AlphaFoldDB" id="Q1MFC0"/>
<accession>Q1MFC0</accession>
<organism evidence="1 2">
    <name type="scientific">Rhizobium johnstonii (strain DSM 114642 / LMG 32736 / 3841)</name>
    <name type="common">Rhizobium leguminosarum bv. viciae</name>
    <dbReference type="NCBI Taxonomy" id="216596"/>
    <lineage>
        <taxon>Bacteria</taxon>
        <taxon>Pseudomonadati</taxon>
        <taxon>Pseudomonadota</taxon>
        <taxon>Alphaproteobacteria</taxon>
        <taxon>Hyphomicrobiales</taxon>
        <taxon>Rhizobiaceae</taxon>
        <taxon>Rhizobium/Agrobacterium group</taxon>
        <taxon>Rhizobium</taxon>
        <taxon>Rhizobium johnstonii</taxon>
    </lineage>
</organism>
<name>Q1MFC0_RHIJ3</name>
<evidence type="ECO:0000313" key="1">
    <source>
        <dbReference type="EMBL" id="CAK08354.1"/>
    </source>
</evidence>
<keyword evidence="2" id="KW-1185">Reference proteome</keyword>
<sequence>MADILAVNRALAVTDNWRAMSPSREAVVHALDFVIKRPAVDFSQRAELRFCKRVTVTYVPDQPRDYAWSCLCYRYGAKDGLADV</sequence>